<gene>
    <name evidence="3" type="ORF">SAMN05660477_02136</name>
</gene>
<protein>
    <submittedName>
        <fullName evidence="3">Glycosyl transferase family 90</fullName>
    </submittedName>
</protein>
<accession>A0A1T5FLL9</accession>
<organism evidence="3 4">
    <name type="scientific">Soonwooa buanensis</name>
    <dbReference type="NCBI Taxonomy" id="619805"/>
    <lineage>
        <taxon>Bacteria</taxon>
        <taxon>Pseudomonadati</taxon>
        <taxon>Bacteroidota</taxon>
        <taxon>Flavobacteriia</taxon>
        <taxon>Flavobacteriales</taxon>
        <taxon>Weeksellaceae</taxon>
        <taxon>Chryseobacterium group</taxon>
        <taxon>Soonwooa</taxon>
    </lineage>
</organism>
<dbReference type="PANTHER" id="PTHR12203">
    <property type="entry name" value="KDEL LYS-ASP-GLU-LEU CONTAINING - RELATED"/>
    <property type="match status" value="1"/>
</dbReference>
<evidence type="ECO:0000259" key="2">
    <source>
        <dbReference type="Pfam" id="PF05686"/>
    </source>
</evidence>
<evidence type="ECO:0000313" key="4">
    <source>
        <dbReference type="Proteomes" id="UP000191112"/>
    </source>
</evidence>
<keyword evidence="1 3" id="KW-0808">Transferase</keyword>
<dbReference type="InterPro" id="IPR006598">
    <property type="entry name" value="CAP10"/>
</dbReference>
<evidence type="ECO:0000313" key="3">
    <source>
        <dbReference type="EMBL" id="SKB97101.1"/>
    </source>
</evidence>
<dbReference type="STRING" id="619805.SAMN05660477_02136"/>
<dbReference type="Pfam" id="PF05686">
    <property type="entry name" value="Glyco_transf_90"/>
    <property type="match status" value="1"/>
</dbReference>
<evidence type="ECO:0000256" key="1">
    <source>
        <dbReference type="ARBA" id="ARBA00022679"/>
    </source>
</evidence>
<name>A0A1T5FLL9_9FLAO</name>
<reference evidence="3 4" key="1">
    <citation type="submission" date="2017-02" db="EMBL/GenBank/DDBJ databases">
        <authorList>
            <person name="Peterson S.W."/>
        </authorList>
    </citation>
    <scope>NUCLEOTIDE SEQUENCE [LARGE SCALE GENOMIC DNA]</scope>
    <source>
        <strain evidence="3 4">DSM 22323</strain>
    </source>
</reference>
<dbReference type="AlphaFoldDB" id="A0A1T5FLL9"/>
<dbReference type="PANTHER" id="PTHR12203:SF35">
    <property type="entry name" value="PROTEIN O-GLUCOSYLTRANSFERASE 1"/>
    <property type="match status" value="1"/>
</dbReference>
<dbReference type="GO" id="GO:0016740">
    <property type="term" value="F:transferase activity"/>
    <property type="evidence" value="ECO:0007669"/>
    <property type="project" value="UniProtKB-KW"/>
</dbReference>
<dbReference type="Proteomes" id="UP000191112">
    <property type="component" value="Unassembled WGS sequence"/>
</dbReference>
<keyword evidence="4" id="KW-1185">Reference proteome</keyword>
<sequence>MMTKVEKHNKILFYIKGYSTQFLPKQNLEKKINALRKTLSNRDLEVAEYRVDYYNKLSEKQKVTHSGTQIKDLKHPKTPKSYYFDTYEYARYFDENLLIDYAFGDVNTILPIPMITKSRPIAGNNENNILLNLDKARHFVSVNDSKSFDSKTNKLIGRAAVHQQHRIDFFNQYFENPLCDLGQVNKSGGDQKWLKPKISIDEHLKNKFVLSLEGNDVATNLKWIMCSNSLAVTPKLKMETWYMEGTLIPNEHYVQIADNYSDLEERLQYYIDHPNEAKLIIENAKEFRAKFSNQNLEDLIALLVLKKYFNLV</sequence>
<proteinExistence type="predicted"/>
<feature type="domain" description="Glycosyl transferase CAP10" evidence="2">
    <location>
        <begin position="195"/>
        <end position="300"/>
    </location>
</feature>
<dbReference type="RefSeq" id="WP_245797180.1">
    <property type="nucleotide sequence ID" value="NZ_FUYZ01000007.1"/>
</dbReference>
<dbReference type="EMBL" id="FUYZ01000007">
    <property type="protein sequence ID" value="SKB97101.1"/>
    <property type="molecule type" value="Genomic_DNA"/>
</dbReference>
<dbReference type="InterPro" id="IPR051091">
    <property type="entry name" value="O-Glucosyltr/Glycosyltrsf_90"/>
</dbReference>